<gene>
    <name evidence="1" type="ORF">CC1G_04101</name>
</gene>
<comment type="caution">
    <text evidence="1">The sequence shown here is derived from an EMBL/GenBank/DDBJ whole genome shotgun (WGS) entry which is preliminary data.</text>
</comment>
<dbReference type="GeneID" id="6013340"/>
<dbReference type="KEGG" id="cci:CC1G_04101"/>
<reference evidence="1 2" key="1">
    <citation type="journal article" date="2010" name="Proc. Natl. Acad. Sci. U.S.A.">
        <title>Insights into evolution of multicellular fungi from the assembled chromosomes of the mushroom Coprinopsis cinerea (Coprinus cinereus).</title>
        <authorList>
            <person name="Stajich J.E."/>
            <person name="Wilke S.K."/>
            <person name="Ahren D."/>
            <person name="Au C.H."/>
            <person name="Birren B.W."/>
            <person name="Borodovsky M."/>
            <person name="Burns C."/>
            <person name="Canback B."/>
            <person name="Casselton L.A."/>
            <person name="Cheng C.K."/>
            <person name="Deng J."/>
            <person name="Dietrich F.S."/>
            <person name="Fargo D.C."/>
            <person name="Farman M.L."/>
            <person name="Gathman A.C."/>
            <person name="Goldberg J."/>
            <person name="Guigo R."/>
            <person name="Hoegger P.J."/>
            <person name="Hooker J.B."/>
            <person name="Huggins A."/>
            <person name="James T.Y."/>
            <person name="Kamada T."/>
            <person name="Kilaru S."/>
            <person name="Kodira C."/>
            <person name="Kues U."/>
            <person name="Kupfer D."/>
            <person name="Kwan H.S."/>
            <person name="Lomsadze A."/>
            <person name="Li W."/>
            <person name="Lilly W.W."/>
            <person name="Ma L.J."/>
            <person name="Mackey A.J."/>
            <person name="Manning G."/>
            <person name="Martin F."/>
            <person name="Muraguchi H."/>
            <person name="Natvig D.O."/>
            <person name="Palmerini H."/>
            <person name="Ramesh M.A."/>
            <person name="Rehmeyer C.J."/>
            <person name="Roe B.A."/>
            <person name="Shenoy N."/>
            <person name="Stanke M."/>
            <person name="Ter-Hovhannisyan V."/>
            <person name="Tunlid A."/>
            <person name="Velagapudi R."/>
            <person name="Vision T.J."/>
            <person name="Zeng Q."/>
            <person name="Zolan M.E."/>
            <person name="Pukkila P.J."/>
        </authorList>
    </citation>
    <scope>NUCLEOTIDE SEQUENCE [LARGE SCALE GENOMIC DNA]</scope>
    <source>
        <strain evidence="2">Okayama-7 / 130 / ATCC MYA-4618 / FGSC 9003</strain>
    </source>
</reference>
<dbReference type="RefSeq" id="XP_001836788.2">
    <property type="nucleotide sequence ID" value="XM_001836736.2"/>
</dbReference>
<dbReference type="HOGENOM" id="CLU_1440987_0_0_1"/>
<accession>A8NVZ6</accession>
<dbReference type="InParanoid" id="A8NVZ6"/>
<proteinExistence type="predicted"/>
<dbReference type="EMBL" id="AACS02000004">
    <property type="protein sequence ID" value="EAU85005.2"/>
    <property type="molecule type" value="Genomic_DNA"/>
</dbReference>
<dbReference type="AlphaFoldDB" id="A8NVZ6"/>
<dbReference type="VEuPathDB" id="FungiDB:CC1G_04101"/>
<evidence type="ECO:0000313" key="1">
    <source>
        <dbReference type="EMBL" id="EAU85005.2"/>
    </source>
</evidence>
<evidence type="ECO:0000313" key="2">
    <source>
        <dbReference type="Proteomes" id="UP000001861"/>
    </source>
</evidence>
<name>A8NVZ6_COPC7</name>
<protein>
    <submittedName>
        <fullName evidence="1">Uncharacterized protein</fullName>
    </submittedName>
</protein>
<dbReference type="Proteomes" id="UP000001861">
    <property type="component" value="Unassembled WGS sequence"/>
</dbReference>
<organism evidence="1 2">
    <name type="scientific">Coprinopsis cinerea (strain Okayama-7 / 130 / ATCC MYA-4618 / FGSC 9003)</name>
    <name type="common">Inky cap fungus</name>
    <name type="synonym">Hormographiella aspergillata</name>
    <dbReference type="NCBI Taxonomy" id="240176"/>
    <lineage>
        <taxon>Eukaryota</taxon>
        <taxon>Fungi</taxon>
        <taxon>Dikarya</taxon>
        <taxon>Basidiomycota</taxon>
        <taxon>Agaricomycotina</taxon>
        <taxon>Agaricomycetes</taxon>
        <taxon>Agaricomycetidae</taxon>
        <taxon>Agaricales</taxon>
        <taxon>Agaricineae</taxon>
        <taxon>Psathyrellaceae</taxon>
        <taxon>Coprinopsis</taxon>
    </lineage>
</organism>
<sequence length="188" mass="20360">MKTTPSKARRNVAGAPYRLHRTLPKLPPVLDAVMPIATQDTSPAPEIGNQTLDGSSALIPSASTSIINCLRRKLRGSNTMYTCYQVENSSQSFHPSQIQSVKPSEGDVFVHTLTPGGLNSVWTWSQETWTVITQGGKHPSLANYVFSMEKGAGWVTVKSYNTYQTRGLRRASLPSTSSGGMGLSTMSI</sequence>
<keyword evidence="2" id="KW-1185">Reference proteome</keyword>